<feature type="transmembrane region" description="Helical" evidence="12">
    <location>
        <begin position="44"/>
        <end position="64"/>
    </location>
</feature>
<keyword evidence="8 12" id="KW-0472">Membrane</keyword>
<evidence type="ECO:0000256" key="9">
    <source>
        <dbReference type="ARBA" id="ARBA00023201"/>
    </source>
</evidence>
<gene>
    <name evidence="13" type="ORF">PXEA_LOCUS13975</name>
</gene>
<dbReference type="PANTHER" id="PTHR11690">
    <property type="entry name" value="AMILORIDE-SENSITIVE SODIUM CHANNEL-RELATED"/>
    <property type="match status" value="1"/>
</dbReference>
<evidence type="ECO:0000313" key="13">
    <source>
        <dbReference type="EMBL" id="VEL20535.1"/>
    </source>
</evidence>
<comment type="similarity">
    <text evidence="11">Belongs to the amiloride-sensitive sodium channel (TC 1.A.6) family.</text>
</comment>
<sequence>MVDHRIHPSLSEGIRYELLQFCQNTTIRGVPRIVKARNKTLQTLWIVFEVLLFFGCFVCMFFLARQYLAYDVIHPPRVLRDSPSPFPSITICNLRPISSKGIENLSMQRLKVPRTFAEDVNAAAAYFYYHRNLKEKYQYVTSALSMGGYLESLPEGVASTLGHSLNDTIIYCMVSNQFN</sequence>
<dbReference type="Proteomes" id="UP000784294">
    <property type="component" value="Unassembled WGS sequence"/>
</dbReference>
<evidence type="ECO:0000256" key="11">
    <source>
        <dbReference type="RuleBase" id="RU000679"/>
    </source>
</evidence>
<evidence type="ECO:0000256" key="8">
    <source>
        <dbReference type="ARBA" id="ARBA00023136"/>
    </source>
</evidence>
<evidence type="ECO:0000256" key="3">
    <source>
        <dbReference type="ARBA" id="ARBA00022461"/>
    </source>
</evidence>
<proteinExistence type="inferred from homology"/>
<evidence type="ECO:0000313" key="14">
    <source>
        <dbReference type="Proteomes" id="UP000784294"/>
    </source>
</evidence>
<dbReference type="Pfam" id="PF00858">
    <property type="entry name" value="ASC"/>
    <property type="match status" value="1"/>
</dbReference>
<keyword evidence="9 11" id="KW-0739">Sodium transport</keyword>
<keyword evidence="5 12" id="KW-1133">Transmembrane helix</keyword>
<evidence type="ECO:0000256" key="7">
    <source>
        <dbReference type="ARBA" id="ARBA00023065"/>
    </source>
</evidence>
<evidence type="ECO:0000256" key="1">
    <source>
        <dbReference type="ARBA" id="ARBA00004141"/>
    </source>
</evidence>
<dbReference type="GO" id="GO:0005886">
    <property type="term" value="C:plasma membrane"/>
    <property type="evidence" value="ECO:0007669"/>
    <property type="project" value="TreeGrafter"/>
</dbReference>
<reference evidence="13" key="1">
    <citation type="submission" date="2018-11" db="EMBL/GenBank/DDBJ databases">
        <authorList>
            <consortium name="Pathogen Informatics"/>
        </authorList>
    </citation>
    <scope>NUCLEOTIDE SEQUENCE</scope>
</reference>
<dbReference type="GO" id="GO:0015280">
    <property type="term" value="F:ligand-gated sodium channel activity"/>
    <property type="evidence" value="ECO:0007669"/>
    <property type="project" value="TreeGrafter"/>
</dbReference>
<evidence type="ECO:0000256" key="10">
    <source>
        <dbReference type="ARBA" id="ARBA00023303"/>
    </source>
</evidence>
<dbReference type="PANTHER" id="PTHR11690:SF248">
    <property type="entry name" value="PICKPOCKET 17, ISOFORM A"/>
    <property type="match status" value="1"/>
</dbReference>
<dbReference type="EMBL" id="CAAALY010046910">
    <property type="protein sequence ID" value="VEL20535.1"/>
    <property type="molecule type" value="Genomic_DNA"/>
</dbReference>
<dbReference type="InterPro" id="IPR001873">
    <property type="entry name" value="ENaC"/>
</dbReference>
<comment type="subcellular location">
    <subcellularLocation>
        <location evidence="1">Membrane</location>
        <topology evidence="1">Multi-pass membrane protein</topology>
    </subcellularLocation>
</comment>
<keyword evidence="3 11" id="KW-0894">Sodium channel</keyword>
<evidence type="ECO:0000256" key="4">
    <source>
        <dbReference type="ARBA" id="ARBA00022692"/>
    </source>
</evidence>
<evidence type="ECO:0000256" key="2">
    <source>
        <dbReference type="ARBA" id="ARBA00022448"/>
    </source>
</evidence>
<keyword evidence="10 11" id="KW-0407">Ion channel</keyword>
<evidence type="ECO:0000256" key="6">
    <source>
        <dbReference type="ARBA" id="ARBA00023053"/>
    </source>
</evidence>
<dbReference type="AlphaFoldDB" id="A0A448WUF1"/>
<keyword evidence="7 11" id="KW-0406">Ion transport</keyword>
<keyword evidence="2 11" id="KW-0813">Transport</keyword>
<keyword evidence="4 11" id="KW-0812">Transmembrane</keyword>
<dbReference type="OrthoDB" id="6021021at2759"/>
<accession>A0A448WUF1</accession>
<evidence type="ECO:0000256" key="5">
    <source>
        <dbReference type="ARBA" id="ARBA00022989"/>
    </source>
</evidence>
<comment type="caution">
    <text evidence="13">The sequence shown here is derived from an EMBL/GenBank/DDBJ whole genome shotgun (WGS) entry which is preliminary data.</text>
</comment>
<evidence type="ECO:0000256" key="12">
    <source>
        <dbReference type="SAM" id="Phobius"/>
    </source>
</evidence>
<keyword evidence="6" id="KW-0915">Sodium</keyword>
<protein>
    <submittedName>
        <fullName evidence="13">Uncharacterized protein</fullName>
    </submittedName>
</protein>
<organism evidence="13 14">
    <name type="scientific">Protopolystoma xenopodis</name>
    <dbReference type="NCBI Taxonomy" id="117903"/>
    <lineage>
        <taxon>Eukaryota</taxon>
        <taxon>Metazoa</taxon>
        <taxon>Spiralia</taxon>
        <taxon>Lophotrochozoa</taxon>
        <taxon>Platyhelminthes</taxon>
        <taxon>Monogenea</taxon>
        <taxon>Polyopisthocotylea</taxon>
        <taxon>Polystomatidea</taxon>
        <taxon>Polystomatidae</taxon>
        <taxon>Protopolystoma</taxon>
    </lineage>
</organism>
<name>A0A448WUF1_9PLAT</name>
<keyword evidence="14" id="KW-1185">Reference proteome</keyword>